<reference evidence="1" key="1">
    <citation type="submission" date="2021-04" db="EMBL/GenBank/DDBJ databases">
        <title>Genomics, taxonomy and metabolism of representatives of sulfur bacteria of the genus Thiothrix: Thiothrix fructosivorans QT, Thiothrix unzii A1T and three new species, Thiothrix subterranea sp. nov., Thiothrix litoralis sp. nov. and 'Candidatus Thiothrix anitrata' sp. nov.</title>
        <authorList>
            <person name="Ravin N.V."/>
            <person name="Smolyakov D."/>
            <person name="Rudenko T.S."/>
            <person name="Mardanov A.V."/>
            <person name="Beletsky A.V."/>
            <person name="Markov N.D."/>
            <person name="Fomenkov A.I."/>
            <person name="Roberts R.J."/>
            <person name="Karnachuk O.V."/>
            <person name="Novikov A."/>
            <person name="Grabovich M.Y."/>
        </authorList>
    </citation>
    <scope>NUCLEOTIDE SEQUENCE</scope>
    <source>
        <strain evidence="1">A1</strain>
    </source>
</reference>
<dbReference type="Proteomes" id="UP000672009">
    <property type="component" value="Chromosome"/>
</dbReference>
<dbReference type="AlphaFoldDB" id="A0A975F843"/>
<dbReference type="EMBL" id="CP072793">
    <property type="protein sequence ID" value="QTR52679.1"/>
    <property type="molecule type" value="Genomic_DNA"/>
</dbReference>
<dbReference type="RefSeq" id="WP_210218219.1">
    <property type="nucleotide sequence ID" value="NZ_CP072793.1"/>
</dbReference>
<evidence type="ECO:0000313" key="1">
    <source>
        <dbReference type="EMBL" id="QTR52679.1"/>
    </source>
</evidence>
<protein>
    <submittedName>
        <fullName evidence="1">Uncharacterized protein</fullName>
    </submittedName>
</protein>
<name>A0A975F843_9GAMM</name>
<keyword evidence="2" id="KW-1185">Reference proteome</keyword>
<accession>A0A975F843</accession>
<organism evidence="1 2">
    <name type="scientific">Thiothrix unzii</name>
    <dbReference type="NCBI Taxonomy" id="111769"/>
    <lineage>
        <taxon>Bacteria</taxon>
        <taxon>Pseudomonadati</taxon>
        <taxon>Pseudomonadota</taxon>
        <taxon>Gammaproteobacteria</taxon>
        <taxon>Thiotrichales</taxon>
        <taxon>Thiotrichaceae</taxon>
        <taxon>Thiothrix</taxon>
    </lineage>
</organism>
<sequence>MNKQEHNQLEEIHRHIYGYSALIGVALNALEYQSTLNDDMETAHIELVLRNLHYDLAAQCEGIEKMLEAAQAKFQADAQAEQARKEKEWTDSRLADIPPGAVEAFQAVNAVYRAHSKGKKA</sequence>
<proteinExistence type="predicted"/>
<dbReference type="KEGG" id="tun:J9260_13330"/>
<evidence type="ECO:0000313" key="2">
    <source>
        <dbReference type="Proteomes" id="UP000672009"/>
    </source>
</evidence>
<gene>
    <name evidence="1" type="ORF">J9260_13330</name>
</gene>